<dbReference type="AlphaFoldDB" id="A0A1I7ZR74"/>
<evidence type="ECO:0000313" key="3">
    <source>
        <dbReference type="WBParaSite" id="L893_g29113.t1"/>
    </source>
</evidence>
<feature type="transmembrane region" description="Helical" evidence="1">
    <location>
        <begin position="88"/>
        <end position="111"/>
    </location>
</feature>
<evidence type="ECO:0000313" key="2">
    <source>
        <dbReference type="Proteomes" id="UP000095287"/>
    </source>
</evidence>
<feature type="transmembrane region" description="Helical" evidence="1">
    <location>
        <begin position="231"/>
        <end position="257"/>
    </location>
</feature>
<reference evidence="3" key="1">
    <citation type="submission" date="2016-11" db="UniProtKB">
        <authorList>
            <consortium name="WormBaseParasite"/>
        </authorList>
    </citation>
    <scope>IDENTIFICATION</scope>
</reference>
<dbReference type="Gene3D" id="1.20.1070.10">
    <property type="entry name" value="Rhodopsin 7-helix transmembrane proteins"/>
    <property type="match status" value="1"/>
</dbReference>
<name>A0A1I7ZR74_9BILA</name>
<dbReference type="PANTHER" id="PTHR22941:SF26">
    <property type="entry name" value="SERPENTINE RECEPTOR, CLASS H"/>
    <property type="match status" value="1"/>
</dbReference>
<dbReference type="WBParaSite" id="L893_g29113.t1">
    <property type="protein sequence ID" value="L893_g29113.t1"/>
    <property type="gene ID" value="L893_g29113"/>
</dbReference>
<keyword evidence="1" id="KW-0472">Membrane</keyword>
<feature type="transmembrane region" description="Helical" evidence="1">
    <location>
        <begin position="263"/>
        <end position="285"/>
    </location>
</feature>
<dbReference type="InterPro" id="IPR053220">
    <property type="entry name" value="Nematode_rcpt-like_serp_H"/>
</dbReference>
<feature type="transmembrane region" description="Helical" evidence="1">
    <location>
        <begin position="43"/>
        <end position="68"/>
    </location>
</feature>
<sequence length="348" mass="39668">MSQSYAVLNRILDVTAIVNIPIKIIVMVIVVRYSTPEMHSFAMLLFNGLFWNFMANFIYAFLHFSPLYPLECFRVDGLATWFADSEPFGHILFCALAFCILNCALALPATFVYRYVIFVHPMTAVKLKRQWVIAFCIVVHAVTIGVMSYRYYFWIIFSSEYPTKEGLQQKELIFCFKPHGPDKDSVIVLFLVILLLALVIAVASTTLLLFNIHRISATFDNIYLQSHRRILRTLICIMAVPILLGGIPLTLFVITVLRPDMRYVHNISAVSIVILANHGTVYAIALTAAIKPYRVGASEFFKRVFKRNVVNGLVETAIVFVKVRGIDVMRADRFRSEDNPFSNVLYDI</sequence>
<dbReference type="SUPFAM" id="SSF81321">
    <property type="entry name" value="Family A G protein-coupled receptor-like"/>
    <property type="match status" value="1"/>
</dbReference>
<feature type="transmembrane region" description="Helical" evidence="1">
    <location>
        <begin position="12"/>
        <end position="31"/>
    </location>
</feature>
<proteinExistence type="predicted"/>
<organism evidence="2 3">
    <name type="scientific">Steinernema glaseri</name>
    <dbReference type="NCBI Taxonomy" id="37863"/>
    <lineage>
        <taxon>Eukaryota</taxon>
        <taxon>Metazoa</taxon>
        <taxon>Ecdysozoa</taxon>
        <taxon>Nematoda</taxon>
        <taxon>Chromadorea</taxon>
        <taxon>Rhabditida</taxon>
        <taxon>Tylenchina</taxon>
        <taxon>Panagrolaimomorpha</taxon>
        <taxon>Strongyloidoidea</taxon>
        <taxon>Steinernematidae</taxon>
        <taxon>Steinernema</taxon>
    </lineage>
</organism>
<accession>A0A1I7ZR74</accession>
<feature type="transmembrane region" description="Helical" evidence="1">
    <location>
        <begin position="131"/>
        <end position="152"/>
    </location>
</feature>
<dbReference type="InterPro" id="IPR019422">
    <property type="entry name" value="7TM_GPCR_serpentine_rcpt_Srh"/>
</dbReference>
<feature type="transmembrane region" description="Helical" evidence="1">
    <location>
        <begin position="186"/>
        <end position="210"/>
    </location>
</feature>
<dbReference type="PANTHER" id="PTHR22941">
    <property type="entry name" value="SERPENTINE RECEPTOR"/>
    <property type="match status" value="1"/>
</dbReference>
<keyword evidence="2" id="KW-1185">Reference proteome</keyword>
<keyword evidence="1" id="KW-1133">Transmembrane helix</keyword>
<dbReference type="Proteomes" id="UP000095287">
    <property type="component" value="Unplaced"/>
</dbReference>
<dbReference type="Pfam" id="PF10318">
    <property type="entry name" value="7TM_GPCR_Srh"/>
    <property type="match status" value="1"/>
</dbReference>
<keyword evidence="1" id="KW-0812">Transmembrane</keyword>
<protein>
    <submittedName>
        <fullName evidence="3">G protein-coupled receptor</fullName>
    </submittedName>
</protein>
<evidence type="ECO:0000256" key="1">
    <source>
        <dbReference type="SAM" id="Phobius"/>
    </source>
</evidence>